<feature type="domain" description="Protein kinase" evidence="4">
    <location>
        <begin position="763"/>
        <end position="1034"/>
    </location>
</feature>
<evidence type="ECO:0000259" key="4">
    <source>
        <dbReference type="PROSITE" id="PS50011"/>
    </source>
</evidence>
<organism evidence="5 6">
    <name type="scientific">Sinanodonta woodiana</name>
    <name type="common">Chinese pond mussel</name>
    <name type="synonym">Anodonta woodiana</name>
    <dbReference type="NCBI Taxonomy" id="1069815"/>
    <lineage>
        <taxon>Eukaryota</taxon>
        <taxon>Metazoa</taxon>
        <taxon>Spiralia</taxon>
        <taxon>Lophotrochozoa</taxon>
        <taxon>Mollusca</taxon>
        <taxon>Bivalvia</taxon>
        <taxon>Autobranchia</taxon>
        <taxon>Heteroconchia</taxon>
        <taxon>Palaeoheterodonta</taxon>
        <taxon>Unionida</taxon>
        <taxon>Unionoidea</taxon>
        <taxon>Unionidae</taxon>
        <taxon>Unioninae</taxon>
        <taxon>Sinanodonta</taxon>
    </lineage>
</organism>
<dbReference type="Gene3D" id="1.10.510.10">
    <property type="entry name" value="Transferase(Phosphotransferase) domain 1"/>
    <property type="match status" value="1"/>
</dbReference>
<evidence type="ECO:0000256" key="3">
    <source>
        <dbReference type="SAM" id="Phobius"/>
    </source>
</evidence>
<dbReference type="InterPro" id="IPR001245">
    <property type="entry name" value="Ser-Thr/Tyr_kinase_cat_dom"/>
</dbReference>
<dbReference type="EMBL" id="JBJQND010000004">
    <property type="protein sequence ID" value="KAL3880447.1"/>
    <property type="molecule type" value="Genomic_DNA"/>
</dbReference>
<dbReference type="SUPFAM" id="SSF56112">
    <property type="entry name" value="Protein kinase-like (PK-like)"/>
    <property type="match status" value="1"/>
</dbReference>
<dbReference type="Proteomes" id="UP001634394">
    <property type="component" value="Unassembled WGS sequence"/>
</dbReference>
<name>A0ABD3X615_SINWO</name>
<evidence type="ECO:0000313" key="6">
    <source>
        <dbReference type="Proteomes" id="UP001634394"/>
    </source>
</evidence>
<keyword evidence="2" id="KW-0175">Coiled coil</keyword>
<dbReference type="PANTHER" id="PTHR26392:SF92">
    <property type="entry name" value="PROTEIN KINASE DOMAIN-CONTAINING PROTEIN"/>
    <property type="match status" value="1"/>
</dbReference>
<dbReference type="InterPro" id="IPR045063">
    <property type="entry name" value="Dynamin_N"/>
</dbReference>
<dbReference type="PANTHER" id="PTHR26392">
    <property type="entry name" value="MITOGEN-ACTIVATED PROTEIN KINASE KINASE KINASE 7-RELATED"/>
    <property type="match status" value="1"/>
</dbReference>
<dbReference type="Pfam" id="PF00350">
    <property type="entry name" value="Dynamin_N"/>
    <property type="match status" value="1"/>
</dbReference>
<proteinExistence type="inferred from homology"/>
<gene>
    <name evidence="5" type="ORF">ACJMK2_032684</name>
</gene>
<dbReference type="InterPro" id="IPR008271">
    <property type="entry name" value="Ser/Thr_kinase_AS"/>
</dbReference>
<dbReference type="PROSITE" id="PS50011">
    <property type="entry name" value="PROTEIN_KINASE_DOM"/>
    <property type="match status" value="1"/>
</dbReference>
<dbReference type="Pfam" id="PF07714">
    <property type="entry name" value="PK_Tyr_Ser-Thr"/>
    <property type="match status" value="1"/>
</dbReference>
<dbReference type="InterPro" id="IPR000719">
    <property type="entry name" value="Prot_kinase_dom"/>
</dbReference>
<keyword evidence="3" id="KW-0472">Membrane</keyword>
<sequence length="1045" mass="120009">MAWRQKRGDTIDIIDVRSHKTMNVVSLKTDVGGQNPSAMYPSLEEVDSWDFDTAMEYLDSKDIDYSFCESLEEILMLIKKYIREVQSNEPGTVDADTTIVHNQELIKEMLTKNTLMTKELVTIYHSLMKFVESENIVGSGIGEALSHVYSDYKETLASRSSDLMDEKCPIVVAGETSAGKSSFLNLLLGPDAELLPHSLLCATSTICRLHNSQEKKFIYYENGQQASSPETLDGAATCEDLQARLAPFVSNRKGSKGKNSHVDIFWPIPIIQDPVIIVDTPGIGESEEMTDKLLRYLPNAVAFIYIISSDNAGGIQEDRLLHILRELKRLDSEGKSVFDPKCAIFVCNKWDLVVKSGEEEKVWKDTLAKLQKGWPGVEESQIFKMSTTNALRLRKNLGISKDFQELLHGLKKLVPLTLEARNKQHYKWLNRFISKLESNVASHINHARATQEERKKLRDAVLSRVNKLRIHSTEVQNKLHLEAEKRCKELAENLFRYINEEDVKNRLFTWDVTDAPTLGSFDLEVLRYRAELKIMDRFQAILNEWEERNDNMKTISDSLTRRFCEECSVLDQECEQINLMMKKPRYSRQNLAEVEHQEARMQNSKVGIKETVTLIVTAPVWIPLAIMTSVIFMPIGLGMLIRDLVRIRRERKDYEANKPMKMQAWAKEFWERRLTKESIDALIDVVYFNEYEKKIKSVCEEHIPRQISADENTMNAIANELRSSTEIFDQYLPIQKEIQSIKLCLLLFDLKYFASDLVLSQNVTEIGRISSGSFADVLEVKWKKTKNEVVKAALKRPRNKPEDHDIFEQLMEVQCLRSCQCQHIVKLFGVIYDSKVTNGPVQLLLELCDEILQSYIFNYPDRICGRHNNGPERMTAFRIYVAMMTGICDGLAYLHHQGYVHRDLKMSNVLIQNGIPKICDAGLAKIVNLITGTFAGTITHMAPEVMQGKLYTFSADVYSLGIILWETWYGREAYKTGAFKNASPISLVEYITRGQRHDFKKYKPWSRLEKLINTCWHHDDKLRPDVSAIKTEILDIEKEVTSVTR</sequence>
<dbReference type="SMART" id="SM00220">
    <property type="entry name" value="S_TKc"/>
    <property type="match status" value="1"/>
</dbReference>
<dbReference type="InterPro" id="IPR011009">
    <property type="entry name" value="Kinase-like_dom_sf"/>
</dbReference>
<dbReference type="SUPFAM" id="SSF52540">
    <property type="entry name" value="P-loop containing nucleoside triphosphate hydrolases"/>
    <property type="match status" value="1"/>
</dbReference>
<comment type="caution">
    <text evidence="5">The sequence shown here is derived from an EMBL/GenBank/DDBJ whole genome shotgun (WGS) entry which is preliminary data.</text>
</comment>
<dbReference type="AlphaFoldDB" id="A0ABD3X615"/>
<evidence type="ECO:0000256" key="2">
    <source>
        <dbReference type="SAM" id="Coils"/>
    </source>
</evidence>
<comment type="similarity">
    <text evidence="1">Belongs to the protein kinase superfamily. TKL Ser/Thr protein kinase family. ROCO subfamily.</text>
</comment>
<feature type="coiled-coil region" evidence="2">
    <location>
        <begin position="535"/>
        <end position="562"/>
    </location>
</feature>
<evidence type="ECO:0000313" key="5">
    <source>
        <dbReference type="EMBL" id="KAL3880447.1"/>
    </source>
</evidence>
<keyword evidence="3" id="KW-1133">Transmembrane helix</keyword>
<protein>
    <recommendedName>
        <fullName evidence="4">Protein kinase domain-containing protein</fullName>
    </recommendedName>
</protein>
<dbReference type="PROSITE" id="PS00108">
    <property type="entry name" value="PROTEIN_KINASE_ST"/>
    <property type="match status" value="1"/>
</dbReference>
<keyword evidence="6" id="KW-1185">Reference proteome</keyword>
<keyword evidence="3" id="KW-0812">Transmembrane</keyword>
<evidence type="ECO:0000256" key="1">
    <source>
        <dbReference type="ARBA" id="ARBA00008171"/>
    </source>
</evidence>
<feature type="transmembrane region" description="Helical" evidence="3">
    <location>
        <begin position="620"/>
        <end position="641"/>
    </location>
</feature>
<dbReference type="Gene3D" id="3.40.50.300">
    <property type="entry name" value="P-loop containing nucleotide triphosphate hydrolases"/>
    <property type="match status" value="1"/>
</dbReference>
<dbReference type="InterPro" id="IPR027417">
    <property type="entry name" value="P-loop_NTPase"/>
</dbReference>
<accession>A0ABD3X615</accession>
<reference evidence="5 6" key="1">
    <citation type="submission" date="2024-11" db="EMBL/GenBank/DDBJ databases">
        <title>Chromosome-level genome assembly of the freshwater bivalve Anodonta woodiana.</title>
        <authorList>
            <person name="Chen X."/>
        </authorList>
    </citation>
    <scope>NUCLEOTIDE SEQUENCE [LARGE SCALE GENOMIC DNA]</scope>
    <source>
        <strain evidence="5">MN2024</strain>
        <tissue evidence="5">Gills</tissue>
    </source>
</reference>